<feature type="compositionally biased region" description="Polar residues" evidence="1">
    <location>
        <begin position="48"/>
        <end position="60"/>
    </location>
</feature>
<name>A0A454D538_VIBHA</name>
<feature type="non-terminal residue" evidence="2">
    <location>
        <position position="1"/>
    </location>
</feature>
<proteinExistence type="predicted"/>
<evidence type="ECO:0000313" key="2">
    <source>
        <dbReference type="EMBL" id="EKM33736.1"/>
    </source>
</evidence>
<comment type="caution">
    <text evidence="2">The sequence shown here is derived from an EMBL/GenBank/DDBJ whole genome shotgun (WGS) entry which is preliminary data.</text>
</comment>
<dbReference type="AlphaFoldDB" id="A0A454D538"/>
<dbReference type="Proteomes" id="UP000008367">
    <property type="component" value="Unassembled WGS sequence"/>
</dbReference>
<feature type="region of interest" description="Disordered" evidence="1">
    <location>
        <begin position="44"/>
        <end position="74"/>
    </location>
</feature>
<organism evidence="2 3">
    <name type="scientific">Vibrio harveyi</name>
    <name type="common">Beneckea harveyi</name>
    <dbReference type="NCBI Taxonomy" id="669"/>
    <lineage>
        <taxon>Bacteria</taxon>
        <taxon>Pseudomonadati</taxon>
        <taxon>Pseudomonadota</taxon>
        <taxon>Gammaproteobacteria</taxon>
        <taxon>Vibrionales</taxon>
        <taxon>Vibrionaceae</taxon>
        <taxon>Vibrio</taxon>
    </lineage>
</organism>
<feature type="non-terminal residue" evidence="2">
    <location>
        <position position="89"/>
    </location>
</feature>
<evidence type="ECO:0000256" key="1">
    <source>
        <dbReference type="SAM" id="MobiDB-lite"/>
    </source>
</evidence>
<protein>
    <submittedName>
        <fullName evidence="2">Rhs family domain protein</fullName>
    </submittedName>
</protein>
<gene>
    <name evidence="2" type="ORF">VCHENC02_0849</name>
</gene>
<evidence type="ECO:0000313" key="3">
    <source>
        <dbReference type="Proteomes" id="UP000008367"/>
    </source>
</evidence>
<reference evidence="2 3" key="1">
    <citation type="submission" date="2012-10" db="EMBL/GenBank/DDBJ databases">
        <title>Genome sequence of Vibrio Cholerae HENC-02.</title>
        <authorList>
            <person name="Eppinger M."/>
            <person name="Hasan N.A."/>
            <person name="Sengamalay N."/>
            <person name="Hine E."/>
            <person name="Su Q."/>
            <person name="Daugherty S.C."/>
            <person name="Young S."/>
            <person name="Sadzewicz L."/>
            <person name="Tallon L."/>
            <person name="Cebula T.A."/>
            <person name="Ravel J."/>
            <person name="Colwell R.R."/>
        </authorList>
    </citation>
    <scope>NUCLEOTIDE SEQUENCE [LARGE SCALE GENOMIC DNA]</scope>
    <source>
        <strain evidence="2 3">HENC-02</strain>
    </source>
</reference>
<sequence length="89" mass="9713">KGLYDRVLFVSELPKLLPKTFYPPTNIPQPVALKASKGARVLSRSERVNASSSVSLSPQDESSKRHVKAGDPVSMVTGEEHLSLVDVRL</sequence>
<accession>A0A454D538</accession>
<dbReference type="EMBL" id="AJSR01000127">
    <property type="protein sequence ID" value="EKM33736.1"/>
    <property type="molecule type" value="Genomic_DNA"/>
</dbReference>